<evidence type="ECO:0000259" key="1">
    <source>
        <dbReference type="Pfam" id="PF01494"/>
    </source>
</evidence>
<dbReference type="Pfam" id="PF01494">
    <property type="entry name" value="FAD_binding_3"/>
    <property type="match status" value="1"/>
</dbReference>
<gene>
    <name evidence="2" type="ORF">F4560_004013</name>
</gene>
<dbReference type="InterPro" id="IPR036188">
    <property type="entry name" value="FAD/NAD-bd_sf"/>
</dbReference>
<evidence type="ECO:0000313" key="3">
    <source>
        <dbReference type="Proteomes" id="UP000552097"/>
    </source>
</evidence>
<sequence length="452" mass="49078">MADMIGKRAVVVGGGIAGLTAARALADRFEEVVVLDRDELPDEVEPRKGVPQGHHAHTLMAGGRRALEELFPGLDAELVEAGAVDLDHGLGISTARFGRVGSHWTAGVHMMSASRPLVETSIRRRVRAVESVRLRTGVAVSGLVGEDGRVTGVSLDDGEVIEADLVVDCTGRGTRSNHWLAALGLAVPESVEVKAGVGYASRLYRRTDLVEPKIAFAVPVAPAEFRAGLMLPIEGDRWLVSLSGWHDRFPHDDEEFESHAASLPHPAIREVVSTGEPLTGISVIRFPASRRRYFERLRRSPAGFLTLGDAVCSFNPIYGQGMSCAAMAAAELRRLLGVHGAVTPELSTEYYRRVAGILATPWRFATGGDYRYPQTEGRRPRGIRLTNAYTMLILLACSADEDLRRTYVSVQHLLLDSAVLRTPTMALRVLRRALQAARRSRRQAAAAKSSSS</sequence>
<dbReference type="Gene3D" id="3.50.50.60">
    <property type="entry name" value="FAD/NAD(P)-binding domain"/>
    <property type="match status" value="1"/>
</dbReference>
<dbReference type="PANTHER" id="PTHR43422">
    <property type="entry name" value="THIAMINE THIAZOLE SYNTHASE"/>
    <property type="match status" value="1"/>
</dbReference>
<proteinExistence type="predicted"/>
<dbReference type="GO" id="GO:0071949">
    <property type="term" value="F:FAD binding"/>
    <property type="evidence" value="ECO:0007669"/>
    <property type="project" value="InterPro"/>
</dbReference>
<organism evidence="2 3">
    <name type="scientific">Saccharothrix ecbatanensis</name>
    <dbReference type="NCBI Taxonomy" id="1105145"/>
    <lineage>
        <taxon>Bacteria</taxon>
        <taxon>Bacillati</taxon>
        <taxon>Actinomycetota</taxon>
        <taxon>Actinomycetes</taxon>
        <taxon>Pseudonocardiales</taxon>
        <taxon>Pseudonocardiaceae</taxon>
        <taxon>Saccharothrix</taxon>
    </lineage>
</organism>
<protein>
    <submittedName>
        <fullName evidence="2">2-polyprenyl-6-methoxyphenol hydroxylase-like FAD-dependent oxidoreductase</fullName>
    </submittedName>
</protein>
<dbReference type="Proteomes" id="UP000552097">
    <property type="component" value="Unassembled WGS sequence"/>
</dbReference>
<dbReference type="InterPro" id="IPR002938">
    <property type="entry name" value="FAD-bd"/>
</dbReference>
<dbReference type="AlphaFoldDB" id="A0A7W9HLB6"/>
<accession>A0A7W9HLB6</accession>
<name>A0A7W9HLB6_9PSEU</name>
<dbReference type="SUPFAM" id="SSF51905">
    <property type="entry name" value="FAD/NAD(P)-binding domain"/>
    <property type="match status" value="1"/>
</dbReference>
<dbReference type="EMBL" id="JACHMO010000001">
    <property type="protein sequence ID" value="MBB5804245.1"/>
    <property type="molecule type" value="Genomic_DNA"/>
</dbReference>
<evidence type="ECO:0000313" key="2">
    <source>
        <dbReference type="EMBL" id="MBB5804245.1"/>
    </source>
</evidence>
<feature type="domain" description="FAD-binding" evidence="1">
    <location>
        <begin position="9"/>
        <end position="336"/>
    </location>
</feature>
<comment type="caution">
    <text evidence="2">The sequence shown here is derived from an EMBL/GenBank/DDBJ whole genome shotgun (WGS) entry which is preliminary data.</text>
</comment>
<reference evidence="2 3" key="1">
    <citation type="submission" date="2020-08" db="EMBL/GenBank/DDBJ databases">
        <title>Sequencing the genomes of 1000 actinobacteria strains.</title>
        <authorList>
            <person name="Klenk H.-P."/>
        </authorList>
    </citation>
    <scope>NUCLEOTIDE SEQUENCE [LARGE SCALE GENOMIC DNA]</scope>
    <source>
        <strain evidence="2 3">DSM 45486</strain>
    </source>
</reference>
<dbReference type="PANTHER" id="PTHR43422:SF3">
    <property type="entry name" value="THIAMINE THIAZOLE SYNTHASE"/>
    <property type="match status" value="1"/>
</dbReference>
<keyword evidence="3" id="KW-1185">Reference proteome</keyword>